<dbReference type="Pfam" id="PF05180">
    <property type="entry name" value="zf-DNL"/>
    <property type="match status" value="1"/>
</dbReference>
<keyword evidence="1" id="KW-0479">Metal-binding</keyword>
<evidence type="ECO:0000313" key="8">
    <source>
        <dbReference type="Proteomes" id="UP000193986"/>
    </source>
</evidence>
<dbReference type="OrthoDB" id="512667at2759"/>
<feature type="compositionally biased region" description="Low complexity" evidence="5">
    <location>
        <begin position="64"/>
        <end position="76"/>
    </location>
</feature>
<feature type="region of interest" description="Disordered" evidence="5">
    <location>
        <begin position="52"/>
        <end position="79"/>
    </location>
</feature>
<dbReference type="GO" id="GO:0050821">
    <property type="term" value="P:protein stabilization"/>
    <property type="evidence" value="ECO:0007669"/>
    <property type="project" value="TreeGrafter"/>
</dbReference>
<dbReference type="GO" id="GO:0006457">
    <property type="term" value="P:protein folding"/>
    <property type="evidence" value="ECO:0007669"/>
    <property type="project" value="TreeGrafter"/>
</dbReference>
<dbReference type="InterPro" id="IPR007853">
    <property type="entry name" value="Znf_DNL-typ"/>
</dbReference>
<accession>A0A1Y2BLX8</accession>
<dbReference type="InParanoid" id="A0A1Y2BLX8"/>
<dbReference type="PANTHER" id="PTHR20922:SF13">
    <property type="entry name" value="DNL-TYPE ZINC FINGER PROTEIN"/>
    <property type="match status" value="1"/>
</dbReference>
<organism evidence="7 8">
    <name type="scientific">Naematelia encephala</name>
    <dbReference type="NCBI Taxonomy" id="71784"/>
    <lineage>
        <taxon>Eukaryota</taxon>
        <taxon>Fungi</taxon>
        <taxon>Dikarya</taxon>
        <taxon>Basidiomycota</taxon>
        <taxon>Agaricomycotina</taxon>
        <taxon>Tremellomycetes</taxon>
        <taxon>Tremellales</taxon>
        <taxon>Naemateliaceae</taxon>
        <taxon>Naematelia</taxon>
    </lineage>
</organism>
<dbReference type="Proteomes" id="UP000193986">
    <property type="component" value="Unassembled WGS sequence"/>
</dbReference>
<dbReference type="GO" id="GO:0005739">
    <property type="term" value="C:mitochondrion"/>
    <property type="evidence" value="ECO:0007669"/>
    <property type="project" value="TreeGrafter"/>
</dbReference>
<dbReference type="InterPro" id="IPR024158">
    <property type="entry name" value="Mt_import_TIM15"/>
</dbReference>
<reference evidence="7 8" key="1">
    <citation type="submission" date="2016-07" db="EMBL/GenBank/DDBJ databases">
        <title>Pervasive Adenine N6-methylation of Active Genes in Fungi.</title>
        <authorList>
            <consortium name="DOE Joint Genome Institute"/>
            <person name="Mondo S.J."/>
            <person name="Dannebaum R.O."/>
            <person name="Kuo R.C."/>
            <person name="Labutti K."/>
            <person name="Haridas S."/>
            <person name="Kuo A."/>
            <person name="Salamov A."/>
            <person name="Ahrendt S.R."/>
            <person name="Lipzen A."/>
            <person name="Sullivan W."/>
            <person name="Andreopoulos W.B."/>
            <person name="Clum A."/>
            <person name="Lindquist E."/>
            <person name="Daum C."/>
            <person name="Ramamoorthy G.K."/>
            <person name="Gryganskyi A."/>
            <person name="Culley D."/>
            <person name="Magnuson J.K."/>
            <person name="James T.Y."/>
            <person name="O'Malley M.A."/>
            <person name="Stajich J.E."/>
            <person name="Spatafora J.W."/>
            <person name="Visel A."/>
            <person name="Grigoriev I.V."/>
        </authorList>
    </citation>
    <scope>NUCLEOTIDE SEQUENCE [LARGE SCALE GENOMIC DNA]</scope>
    <source>
        <strain evidence="7 8">68-887.2</strain>
    </source>
</reference>
<dbReference type="GO" id="GO:0051087">
    <property type="term" value="F:protein-folding chaperone binding"/>
    <property type="evidence" value="ECO:0007669"/>
    <property type="project" value="TreeGrafter"/>
</dbReference>
<dbReference type="PANTHER" id="PTHR20922">
    <property type="entry name" value="DNL-TYPE ZINC FINGER PROTEIN"/>
    <property type="match status" value="1"/>
</dbReference>
<evidence type="ECO:0000259" key="6">
    <source>
        <dbReference type="PROSITE" id="PS51501"/>
    </source>
</evidence>
<keyword evidence="8" id="KW-1185">Reference proteome</keyword>
<comment type="caution">
    <text evidence="7">The sequence shown here is derived from an EMBL/GenBank/DDBJ whole genome shotgun (WGS) entry which is preliminary data.</text>
</comment>
<dbReference type="GO" id="GO:0008270">
    <property type="term" value="F:zinc ion binding"/>
    <property type="evidence" value="ECO:0007669"/>
    <property type="project" value="UniProtKB-KW"/>
</dbReference>
<dbReference type="STRING" id="71784.A0A1Y2BLX8"/>
<evidence type="ECO:0000256" key="1">
    <source>
        <dbReference type="ARBA" id="ARBA00022723"/>
    </source>
</evidence>
<keyword evidence="3" id="KW-0862">Zinc</keyword>
<dbReference type="EMBL" id="MCFC01000001">
    <property type="protein sequence ID" value="ORY35577.1"/>
    <property type="molecule type" value="Genomic_DNA"/>
</dbReference>
<evidence type="ECO:0000256" key="4">
    <source>
        <dbReference type="PROSITE-ProRule" id="PRU00834"/>
    </source>
</evidence>
<feature type="domain" description="DNL-type" evidence="6">
    <location>
        <begin position="108"/>
        <end position="199"/>
    </location>
</feature>
<sequence>MASVRSSLLRATVPVISSVRARPATALSPLITRSTASSSSLSRLTPFLSVRHNSSTTLDPNRASGSSPTSNSVNSEVEAEPGVETFAIEAPSSDSKLNSKSQPIAQLEPRLSLTFTCTHNECNHRSTHEFTKRSYTNGIVIVQCPECKARHLIADHLGWFKESTEEGKLKTIEDLLRAKGEKVRKGRIGMDGDIEIEGE</sequence>
<gene>
    <name evidence="7" type="ORF">BCR39DRAFT_21247</name>
</gene>
<protein>
    <submittedName>
        <fullName evidence="7">DNL zinc finger-domain-containing protein</fullName>
    </submittedName>
</protein>
<evidence type="ECO:0000256" key="3">
    <source>
        <dbReference type="ARBA" id="ARBA00022833"/>
    </source>
</evidence>
<dbReference type="AlphaFoldDB" id="A0A1Y2BLX8"/>
<proteinExistence type="predicted"/>
<dbReference type="PROSITE" id="PS51501">
    <property type="entry name" value="ZF_DNL"/>
    <property type="match status" value="1"/>
</dbReference>
<keyword evidence="2 4" id="KW-0863">Zinc-finger</keyword>
<evidence type="ECO:0000256" key="5">
    <source>
        <dbReference type="SAM" id="MobiDB-lite"/>
    </source>
</evidence>
<evidence type="ECO:0000256" key="2">
    <source>
        <dbReference type="ARBA" id="ARBA00022771"/>
    </source>
</evidence>
<name>A0A1Y2BLX8_9TREE</name>
<dbReference type="GO" id="GO:0030150">
    <property type="term" value="P:protein import into mitochondrial matrix"/>
    <property type="evidence" value="ECO:0007669"/>
    <property type="project" value="TreeGrafter"/>
</dbReference>
<evidence type="ECO:0000313" key="7">
    <source>
        <dbReference type="EMBL" id="ORY35577.1"/>
    </source>
</evidence>